<dbReference type="Gene3D" id="3.40.50.150">
    <property type="entry name" value="Vaccinia Virus protein VP39"/>
    <property type="match status" value="1"/>
</dbReference>
<dbReference type="Pfam" id="PF08241">
    <property type="entry name" value="Methyltransf_11"/>
    <property type="match status" value="1"/>
</dbReference>
<name>A0A1M6FF90_9FIRM</name>
<reference evidence="2 3" key="1">
    <citation type="submission" date="2016-11" db="EMBL/GenBank/DDBJ databases">
        <authorList>
            <person name="Jaros S."/>
            <person name="Januszkiewicz K."/>
            <person name="Wedrychowicz H."/>
        </authorList>
    </citation>
    <scope>NUCLEOTIDE SEQUENCE [LARGE SCALE GENOMIC DNA]</scope>
    <source>
        <strain evidence="2 3">DSM 3074</strain>
    </source>
</reference>
<dbReference type="SUPFAM" id="SSF53335">
    <property type="entry name" value="S-adenosyl-L-methionine-dependent methyltransferases"/>
    <property type="match status" value="1"/>
</dbReference>
<organism evidence="2 3">
    <name type="scientific">Anaerovibrio lipolyticus DSM 3074</name>
    <dbReference type="NCBI Taxonomy" id="1120997"/>
    <lineage>
        <taxon>Bacteria</taxon>
        <taxon>Bacillati</taxon>
        <taxon>Bacillota</taxon>
        <taxon>Negativicutes</taxon>
        <taxon>Selenomonadales</taxon>
        <taxon>Selenomonadaceae</taxon>
        <taxon>Anaerovibrio</taxon>
    </lineage>
</organism>
<dbReference type="Proteomes" id="UP000191240">
    <property type="component" value="Unassembled WGS sequence"/>
</dbReference>
<evidence type="ECO:0000259" key="1">
    <source>
        <dbReference type="Pfam" id="PF08241"/>
    </source>
</evidence>
<keyword evidence="2" id="KW-0489">Methyltransferase</keyword>
<gene>
    <name evidence="2" type="ORF">SAMN02745671_02255</name>
</gene>
<protein>
    <submittedName>
        <fullName evidence="2">Methyltransferase domain-containing protein</fullName>
    </submittedName>
</protein>
<sequence length="247" mass="28289">MLHKIESGLFRLGLISDDYIMRRNLIEDVDLEYDAVREHWDDDAIKVHGDTSPEVLEKYANNIANVMKLTQEDVLLCVGCGDGQVDSYLQDKVGALYGFDFAPSKVDAARKNNPKGHYFIQSFLEKYLCPAGGERINKIYSSSVAQYCKPEDLHWFIELQVVFLKENGGGVIGHLDVPDRAKAKCYYNRFSEATIHKYQDKLRQIFADGSYWHSMELFISIGKRLGLEVIIQDAQCNYRSDVLLYLK</sequence>
<evidence type="ECO:0000313" key="3">
    <source>
        <dbReference type="Proteomes" id="UP000191240"/>
    </source>
</evidence>
<dbReference type="InterPro" id="IPR013216">
    <property type="entry name" value="Methyltransf_11"/>
</dbReference>
<dbReference type="GO" id="GO:0032259">
    <property type="term" value="P:methylation"/>
    <property type="evidence" value="ECO:0007669"/>
    <property type="project" value="UniProtKB-KW"/>
</dbReference>
<dbReference type="EMBL" id="FQYW01000020">
    <property type="protein sequence ID" value="SHI96394.1"/>
    <property type="molecule type" value="Genomic_DNA"/>
</dbReference>
<keyword evidence="2" id="KW-0808">Transferase</keyword>
<feature type="domain" description="Methyltransferase type 11" evidence="1">
    <location>
        <begin position="76"/>
        <end position="153"/>
    </location>
</feature>
<dbReference type="GO" id="GO:0008757">
    <property type="term" value="F:S-adenosylmethionine-dependent methyltransferase activity"/>
    <property type="evidence" value="ECO:0007669"/>
    <property type="project" value="InterPro"/>
</dbReference>
<dbReference type="AlphaFoldDB" id="A0A1M6FF90"/>
<proteinExistence type="predicted"/>
<dbReference type="InterPro" id="IPR029063">
    <property type="entry name" value="SAM-dependent_MTases_sf"/>
</dbReference>
<evidence type="ECO:0000313" key="2">
    <source>
        <dbReference type="EMBL" id="SHI96394.1"/>
    </source>
</evidence>
<accession>A0A1M6FF90</accession>